<gene>
    <name evidence="2" type="ORF">NST17_20535</name>
</gene>
<keyword evidence="1" id="KW-1133">Transmembrane helix</keyword>
<accession>A0ABU9K363</accession>
<dbReference type="Proteomes" id="UP001459714">
    <property type="component" value="Unassembled WGS sequence"/>
</dbReference>
<dbReference type="EMBL" id="JBBYAK010000003">
    <property type="protein sequence ID" value="MEL3959543.1"/>
    <property type="molecule type" value="Genomic_DNA"/>
</dbReference>
<evidence type="ECO:0000313" key="2">
    <source>
        <dbReference type="EMBL" id="MEL3959543.1"/>
    </source>
</evidence>
<feature type="transmembrane region" description="Helical" evidence="1">
    <location>
        <begin position="69"/>
        <end position="89"/>
    </location>
</feature>
<dbReference type="RefSeq" id="WP_269919974.1">
    <property type="nucleotide sequence ID" value="NZ_JANUVP010000034.1"/>
</dbReference>
<keyword evidence="1" id="KW-0472">Membrane</keyword>
<keyword evidence="3" id="KW-1185">Reference proteome</keyword>
<feature type="transmembrane region" description="Helical" evidence="1">
    <location>
        <begin position="101"/>
        <end position="120"/>
    </location>
</feature>
<evidence type="ECO:0000313" key="3">
    <source>
        <dbReference type="Proteomes" id="UP001459714"/>
    </source>
</evidence>
<reference evidence="2 3" key="1">
    <citation type="submission" date="2024-03" db="EMBL/GenBank/DDBJ databases">
        <title>Bacilli Hybrid Assemblies.</title>
        <authorList>
            <person name="Kovac J."/>
        </authorList>
    </citation>
    <scope>NUCLEOTIDE SEQUENCE [LARGE SCALE GENOMIC DNA]</scope>
    <source>
        <strain evidence="2 3">FSL M8-0022</strain>
    </source>
</reference>
<sequence>MTVSEKSIMIQKILSVLLFAGSIIFYILAYVGKLVISPMWALNLIILTIGLFVLHWLRKEGKKIWEVFYVFSILNYFMLMIASFIYQVWTFEKIFTKLGITKLSLFLFFLVTIYLTIVYARVKTNYKTVKGNQRHNTTWRVNRKELKRIMDSDDIYINLGTYHERSDN</sequence>
<feature type="transmembrane region" description="Helical" evidence="1">
    <location>
        <begin position="38"/>
        <end position="57"/>
    </location>
</feature>
<proteinExistence type="predicted"/>
<organism evidence="2 3">
    <name type="scientific">Caldifermentibacillus hisashii</name>
    <dbReference type="NCBI Taxonomy" id="996558"/>
    <lineage>
        <taxon>Bacteria</taxon>
        <taxon>Bacillati</taxon>
        <taxon>Bacillota</taxon>
        <taxon>Bacilli</taxon>
        <taxon>Bacillales</taxon>
        <taxon>Bacillaceae</taxon>
        <taxon>Caldifermentibacillus</taxon>
    </lineage>
</organism>
<keyword evidence="1" id="KW-0812">Transmembrane</keyword>
<name>A0ABU9K363_9BACI</name>
<feature type="transmembrane region" description="Helical" evidence="1">
    <location>
        <begin position="12"/>
        <end position="32"/>
    </location>
</feature>
<evidence type="ECO:0000256" key="1">
    <source>
        <dbReference type="SAM" id="Phobius"/>
    </source>
</evidence>
<protein>
    <submittedName>
        <fullName evidence="2">Uncharacterized protein</fullName>
    </submittedName>
</protein>
<comment type="caution">
    <text evidence="2">The sequence shown here is derived from an EMBL/GenBank/DDBJ whole genome shotgun (WGS) entry which is preliminary data.</text>
</comment>